<evidence type="ECO:0000256" key="1">
    <source>
        <dbReference type="SAM" id="Phobius"/>
    </source>
</evidence>
<feature type="transmembrane region" description="Helical" evidence="1">
    <location>
        <begin position="152"/>
        <end position="173"/>
    </location>
</feature>
<dbReference type="EMBL" id="JBHTCH010000028">
    <property type="protein sequence ID" value="MFC7362985.1"/>
    <property type="molecule type" value="Genomic_DNA"/>
</dbReference>
<keyword evidence="3" id="KW-1185">Reference proteome</keyword>
<evidence type="ECO:0000313" key="2">
    <source>
        <dbReference type="EMBL" id="MFC7362985.1"/>
    </source>
</evidence>
<feature type="transmembrane region" description="Helical" evidence="1">
    <location>
        <begin position="33"/>
        <end position="50"/>
    </location>
</feature>
<feature type="transmembrane region" description="Helical" evidence="1">
    <location>
        <begin position="62"/>
        <end position="82"/>
    </location>
</feature>
<comment type="caution">
    <text evidence="2">The sequence shown here is derived from an EMBL/GenBank/DDBJ whole genome shotgun (WGS) entry which is preliminary data.</text>
</comment>
<dbReference type="Proteomes" id="UP001596524">
    <property type="component" value="Unassembled WGS sequence"/>
</dbReference>
<organism evidence="2 3">
    <name type="scientific">Nocardioides astragali</name>
    <dbReference type="NCBI Taxonomy" id="1776736"/>
    <lineage>
        <taxon>Bacteria</taxon>
        <taxon>Bacillati</taxon>
        <taxon>Actinomycetota</taxon>
        <taxon>Actinomycetes</taxon>
        <taxon>Propionibacteriales</taxon>
        <taxon>Nocardioidaceae</taxon>
        <taxon>Nocardioides</taxon>
    </lineage>
</organism>
<evidence type="ECO:0000313" key="3">
    <source>
        <dbReference type="Proteomes" id="UP001596524"/>
    </source>
</evidence>
<keyword evidence="1" id="KW-0472">Membrane</keyword>
<feature type="transmembrane region" description="Helical" evidence="1">
    <location>
        <begin position="185"/>
        <end position="203"/>
    </location>
</feature>
<proteinExistence type="predicted"/>
<dbReference type="RefSeq" id="WP_255891368.1">
    <property type="nucleotide sequence ID" value="NZ_JAFMZM010000004.1"/>
</dbReference>
<name>A0ABW2NAR3_9ACTN</name>
<keyword evidence="1" id="KW-1133">Transmembrane helix</keyword>
<sequence length="227" mass="24853">MLPHRVEAVSGVYVSEVAIETTVTPTLAKTANVFAKGALLLLLFLAVAYPDQSHLRDKAAGLRAVGYPLASFTVPLLWWTLWRDRISFPWLPDLLITITCFTDILGNRLDFYDTVVWFDDWMHFMNNGLLAAAVILLTLPGSSTLGRTLERALAFGATAAIAWEIGEYFAFISRSTERTFAYADTLGDLALGTTGAVVAGLVVHRLWRRGHLNEAGPLAVSTTQVSP</sequence>
<protein>
    <recommendedName>
        <fullName evidence="4">VanZ family protein</fullName>
    </recommendedName>
</protein>
<dbReference type="InterPro" id="IPR014509">
    <property type="entry name" value="YjdF-like"/>
</dbReference>
<accession>A0ABW2NAR3</accession>
<dbReference type="Pfam" id="PF09997">
    <property type="entry name" value="DUF2238"/>
    <property type="match status" value="1"/>
</dbReference>
<gene>
    <name evidence="2" type="ORF">ACFQO6_22130</name>
</gene>
<keyword evidence="1" id="KW-0812">Transmembrane</keyword>
<feature type="transmembrane region" description="Helical" evidence="1">
    <location>
        <begin position="121"/>
        <end position="140"/>
    </location>
</feature>
<evidence type="ECO:0008006" key="4">
    <source>
        <dbReference type="Google" id="ProtNLM"/>
    </source>
</evidence>
<reference evidence="3" key="1">
    <citation type="journal article" date="2019" name="Int. J. Syst. Evol. Microbiol.">
        <title>The Global Catalogue of Microorganisms (GCM) 10K type strain sequencing project: providing services to taxonomists for standard genome sequencing and annotation.</title>
        <authorList>
            <consortium name="The Broad Institute Genomics Platform"/>
            <consortium name="The Broad Institute Genome Sequencing Center for Infectious Disease"/>
            <person name="Wu L."/>
            <person name="Ma J."/>
        </authorList>
    </citation>
    <scope>NUCLEOTIDE SEQUENCE [LARGE SCALE GENOMIC DNA]</scope>
    <source>
        <strain evidence="3">FCH27</strain>
    </source>
</reference>